<dbReference type="Proteomes" id="UP000319941">
    <property type="component" value="Unassembled WGS sequence"/>
</dbReference>
<evidence type="ECO:0000256" key="2">
    <source>
        <dbReference type="ARBA" id="ARBA00017881"/>
    </source>
</evidence>
<dbReference type="GO" id="GO:0006281">
    <property type="term" value="P:DNA repair"/>
    <property type="evidence" value="ECO:0007669"/>
    <property type="project" value="InterPro"/>
</dbReference>
<feature type="site" description="Electron transfer via tryptophanyl radical" evidence="7">
    <location>
        <position position="418"/>
    </location>
</feature>
<dbReference type="Gene3D" id="1.10.579.10">
    <property type="entry name" value="DNA Cyclobutane Dipyrimidine Photolyase, subunit A, domain 3"/>
    <property type="match status" value="1"/>
</dbReference>
<feature type="site" description="Electron transfer via tryptophanyl radical" evidence="7">
    <location>
        <position position="341"/>
    </location>
</feature>
<sequence length="514" mass="57489">MNHTDTWLVWLHHDLRLDDNPLWQAVIDGAPTSLIVVHVLPETTFLAPFSVPVDSKIPQPLSLGRQRFLLESLEHLQQDLKALGSDLWVTHGQADRRLPEIIRAHHCSRVITRQAVNGMECTVQNSVEAALPNGCTLERVETGQLLTAAELPFAQSALPTSFSAFRREIERTPQLAERMAAPLPAPTSLPPWSSVAPRGFDDSAQPLCEAHGWQTDSRSDYHYLGGEQAAHEHLHRYLNQIRTGRNETTRNALAGADFSTRLSPWLALGSLSPRRVMADLITTQASVITPQTSPHETSQASHDWVRVELLWREYFQWHARLMSPAPSDATATEAEPPQHAWVLSSADTFAHWCQGTTGVPWIDAGMQELAATGWLSNRLRQHVASFLVRDLKVDWRLGAAWFAYHLLDHDTAVNDGNWRHLAGIGCDSRDDRHFNMMKQAGQHDPQGTHVIRWLPALASLPPGMQRHAPWLSMMKAPVEGYPAQPCVHPEAWSAYLSGITPRVVRPLRPGSFEC</sequence>
<dbReference type="SUPFAM" id="SSF52425">
    <property type="entry name" value="Cryptochrome/photolyase, N-terminal domain"/>
    <property type="match status" value="1"/>
</dbReference>
<evidence type="ECO:0000256" key="7">
    <source>
        <dbReference type="PIRSR" id="PIRSR602081-2"/>
    </source>
</evidence>
<dbReference type="InterPro" id="IPR014133">
    <property type="entry name" value="Cry_DASH"/>
</dbReference>
<dbReference type="SUPFAM" id="SSF48173">
    <property type="entry name" value="Cryptochrome/photolyase FAD-binding domain"/>
    <property type="match status" value="1"/>
</dbReference>
<dbReference type="PROSITE" id="PS51645">
    <property type="entry name" value="PHR_CRY_ALPHA_BETA"/>
    <property type="match status" value="1"/>
</dbReference>
<dbReference type="STRING" id="553385.GCA_000591415_00128"/>
<dbReference type="RefSeq" id="WP_144728057.1">
    <property type="nucleotide sequence ID" value="NZ_CAWOWR010000044.1"/>
</dbReference>
<keyword evidence="3 6" id="KW-0285">Flavoprotein</keyword>
<dbReference type="Gene3D" id="1.25.40.80">
    <property type="match status" value="1"/>
</dbReference>
<evidence type="ECO:0000313" key="10">
    <source>
        <dbReference type="EMBL" id="TVU67482.1"/>
    </source>
</evidence>
<evidence type="ECO:0000256" key="8">
    <source>
        <dbReference type="RuleBase" id="RU367151"/>
    </source>
</evidence>
<feature type="domain" description="Photolyase/cryptochrome alpha/beta" evidence="9">
    <location>
        <begin position="5"/>
        <end position="148"/>
    </location>
</feature>
<dbReference type="GO" id="GO:0003677">
    <property type="term" value="F:DNA binding"/>
    <property type="evidence" value="ECO:0007669"/>
    <property type="project" value="TreeGrafter"/>
</dbReference>
<reference evidence="10 11" key="1">
    <citation type="submission" date="2019-07" db="EMBL/GenBank/DDBJ databases">
        <title>Diversity of Bacteria from Kongsfjorden, Arctic.</title>
        <authorList>
            <person name="Yu Y."/>
        </authorList>
    </citation>
    <scope>NUCLEOTIDE SEQUENCE [LARGE SCALE GENOMIC DNA]</scope>
    <source>
        <strain evidence="10 11">SM1923</strain>
    </source>
</reference>
<dbReference type="Gene3D" id="3.40.50.620">
    <property type="entry name" value="HUPs"/>
    <property type="match status" value="1"/>
</dbReference>
<comment type="cofactor">
    <cofactor evidence="6 8">
        <name>FAD</name>
        <dbReference type="ChEBI" id="CHEBI:57692"/>
    </cofactor>
    <text evidence="6 8">Binds 1 FAD per subunit.</text>
</comment>
<organism evidence="10 11">
    <name type="scientific">Cobetia crustatorum</name>
    <dbReference type="NCBI Taxonomy" id="553385"/>
    <lineage>
        <taxon>Bacteria</taxon>
        <taxon>Pseudomonadati</taxon>
        <taxon>Pseudomonadota</taxon>
        <taxon>Gammaproteobacteria</taxon>
        <taxon>Oceanospirillales</taxon>
        <taxon>Halomonadaceae</taxon>
        <taxon>Cobetia</taxon>
    </lineage>
</organism>
<feature type="binding site" evidence="6">
    <location>
        <begin position="408"/>
        <end position="410"/>
    </location>
    <ligand>
        <name>FAD</name>
        <dbReference type="ChEBI" id="CHEBI:57692"/>
    </ligand>
</feature>
<dbReference type="InterPro" id="IPR002081">
    <property type="entry name" value="Cryptochrome/DNA_photolyase_1"/>
</dbReference>
<dbReference type="AlphaFoldDB" id="A0A558HEE1"/>
<dbReference type="PANTHER" id="PTHR11455">
    <property type="entry name" value="CRYPTOCHROME"/>
    <property type="match status" value="1"/>
</dbReference>
<dbReference type="GO" id="GO:0071949">
    <property type="term" value="F:FAD binding"/>
    <property type="evidence" value="ECO:0007669"/>
    <property type="project" value="TreeGrafter"/>
</dbReference>
<dbReference type="InterPro" id="IPR014729">
    <property type="entry name" value="Rossmann-like_a/b/a_fold"/>
</dbReference>
<name>A0A558HEE1_9GAMM</name>
<comment type="function">
    <text evidence="8">May have a photoreceptor function.</text>
</comment>
<evidence type="ECO:0000256" key="1">
    <source>
        <dbReference type="ARBA" id="ARBA00005862"/>
    </source>
</evidence>
<dbReference type="PRINTS" id="PR00147">
    <property type="entry name" value="DNAPHOTLYASE"/>
</dbReference>
<dbReference type="OrthoDB" id="9772484at2"/>
<feature type="site" description="Electron transfer via tryptophanyl radical" evidence="7">
    <location>
        <position position="395"/>
    </location>
</feature>
<dbReference type="EMBL" id="VNFH01000014">
    <property type="protein sequence ID" value="TVU67482.1"/>
    <property type="molecule type" value="Genomic_DNA"/>
</dbReference>
<proteinExistence type="inferred from homology"/>
<evidence type="ECO:0000256" key="4">
    <source>
        <dbReference type="ARBA" id="ARBA00022827"/>
    </source>
</evidence>
<dbReference type="InterPro" id="IPR006050">
    <property type="entry name" value="DNA_photolyase_N"/>
</dbReference>
<evidence type="ECO:0000256" key="5">
    <source>
        <dbReference type="ARBA" id="ARBA00022991"/>
    </source>
</evidence>
<evidence type="ECO:0000313" key="11">
    <source>
        <dbReference type="Proteomes" id="UP000319941"/>
    </source>
</evidence>
<dbReference type="Pfam" id="PF03441">
    <property type="entry name" value="FAD_binding_7"/>
    <property type="match status" value="1"/>
</dbReference>
<accession>A0A558HEE1</accession>
<keyword evidence="4 6" id="KW-0274">FAD</keyword>
<dbReference type="GO" id="GO:0003904">
    <property type="term" value="F:deoxyribodipyrimidine photo-lyase activity"/>
    <property type="evidence" value="ECO:0007669"/>
    <property type="project" value="TreeGrafter"/>
</dbReference>
<evidence type="ECO:0000256" key="3">
    <source>
        <dbReference type="ARBA" id="ARBA00022630"/>
    </source>
</evidence>
<evidence type="ECO:0000259" key="9">
    <source>
        <dbReference type="PROSITE" id="PS51645"/>
    </source>
</evidence>
<comment type="caution">
    <text evidence="10">The sequence shown here is derived from an EMBL/GenBank/DDBJ whole genome shotgun (WGS) entry which is preliminary data.</text>
</comment>
<comment type="similarity">
    <text evidence="1 8">Belongs to the DNA photolyase class-1 family.</text>
</comment>
<gene>
    <name evidence="10" type="ORF">FQP86_16550</name>
</gene>
<comment type="cofactor">
    <cofactor evidence="8">
        <name>(6R)-5,10-methylene-5,6,7,8-tetrahydrofolate</name>
        <dbReference type="ChEBI" id="CHEBI:15636"/>
    </cofactor>
    <text evidence="8">Binds 1 5,10-methenyltetrahydrofolate (MTHF) per subunit.</text>
</comment>
<dbReference type="Pfam" id="PF00875">
    <property type="entry name" value="DNA_photolyase"/>
    <property type="match status" value="1"/>
</dbReference>
<protein>
    <recommendedName>
        <fullName evidence="2 8">Cryptochrome DASH</fullName>
    </recommendedName>
</protein>
<feature type="binding site" evidence="6">
    <location>
        <begin position="259"/>
        <end position="263"/>
    </location>
    <ligand>
        <name>FAD</name>
        <dbReference type="ChEBI" id="CHEBI:57692"/>
    </ligand>
</feature>
<evidence type="ECO:0000256" key="6">
    <source>
        <dbReference type="PIRSR" id="PIRSR602081-1"/>
    </source>
</evidence>
<keyword evidence="11" id="KW-1185">Reference proteome</keyword>
<keyword evidence="5 8" id="KW-0157">Chromophore</keyword>
<dbReference type="NCBIfam" id="TIGR02765">
    <property type="entry name" value="crypto_DASH"/>
    <property type="match status" value="1"/>
</dbReference>
<dbReference type="InterPro" id="IPR005101">
    <property type="entry name" value="Cryptochr/Photolyase_FAD-bd"/>
</dbReference>
<dbReference type="InterPro" id="IPR036155">
    <property type="entry name" value="Crypto/Photolyase_N_sf"/>
</dbReference>
<dbReference type="InterPro" id="IPR036134">
    <property type="entry name" value="Crypto/Photolyase_FAD-like_sf"/>
</dbReference>